<reference evidence="3" key="2">
    <citation type="submission" date="2006-08" db="EMBL/GenBank/DDBJ databases">
        <authorList>
            <person name="Jia X.-Y."/>
            <person name="Zhao Q.-F."/>
            <person name="Tian Z.-H."/>
            <person name="Tang G.-L."/>
            <person name="Liu W."/>
        </authorList>
    </citation>
    <scope>NUCLEOTIDE SEQUENCE</scope>
</reference>
<name>Q0R4Q1_STRAT</name>
<accession>Q0R4Q1</accession>
<organism evidence="3">
    <name type="scientific">Streptomyces antibioticus</name>
    <dbReference type="NCBI Taxonomy" id="1890"/>
    <lineage>
        <taxon>Bacteria</taxon>
        <taxon>Bacillati</taxon>
        <taxon>Actinomycetota</taxon>
        <taxon>Actinomycetes</taxon>
        <taxon>Kitasatosporales</taxon>
        <taxon>Streptomycetaceae</taxon>
        <taxon>Streptomyces</taxon>
    </lineage>
</organism>
<proteinExistence type="predicted"/>
<dbReference type="EMBL" id="DQ116941">
    <property type="protein sequence ID" value="AAZ77670.1"/>
    <property type="molecule type" value="Genomic_DNA"/>
</dbReference>
<dbReference type="SUPFAM" id="SSF109604">
    <property type="entry name" value="HD-domain/PDEase-like"/>
    <property type="match status" value="1"/>
</dbReference>
<dbReference type="Pfam" id="PF13023">
    <property type="entry name" value="HD_3"/>
    <property type="match status" value="1"/>
</dbReference>
<sequence>MGRTRWPGGAHPGHRAHAGLALNGTIPPTLARRSPRPRRGPVAVAPQLAAADRGVFFDRLRDTTEAAARQGEDGVLHRQALYLASYDRGPDAAAWTAHTLHRRRDVPARRGWSPRWAEARSTATALALLGGPQPLLDFIDRALADDTHKGTASFISEMGVLKRVARTGWWFTGNKQPGSVAEHSFRVGVIGSVLAMMEGVDPPGSP</sequence>
<dbReference type="Gene3D" id="1.10.3210.10">
    <property type="entry name" value="Hypothetical protein af1432"/>
    <property type="match status" value="1"/>
</dbReference>
<evidence type="ECO:0000256" key="1">
    <source>
        <dbReference type="SAM" id="MobiDB-lite"/>
    </source>
</evidence>
<evidence type="ECO:0000259" key="2">
    <source>
        <dbReference type="Pfam" id="PF13023"/>
    </source>
</evidence>
<evidence type="ECO:0000313" key="3">
    <source>
        <dbReference type="EMBL" id="AAZ77670.1"/>
    </source>
</evidence>
<reference evidence="3" key="1">
    <citation type="journal article" date="2006" name="Chem. Biol.">
        <title>Genetic characterization of the chlorothricin gene cluster as a model for spirotetronate antibiotic biosynthesis.</title>
        <authorList>
            <person name="Jia X.Y."/>
            <person name="Tian Z.H."/>
            <person name="Shao L."/>
            <person name="Qu X.D."/>
            <person name="Zhao Q.F."/>
            <person name="Tang J."/>
            <person name="Tang G.L."/>
            <person name="Liu W."/>
        </authorList>
    </citation>
    <scope>NUCLEOTIDE SEQUENCE</scope>
</reference>
<protein>
    <recommendedName>
        <fullName evidence="2">HD domain-containing protein</fullName>
    </recommendedName>
</protein>
<dbReference type="AlphaFoldDB" id="Q0R4Q1"/>
<feature type="region of interest" description="Disordered" evidence="1">
    <location>
        <begin position="1"/>
        <end position="44"/>
    </location>
</feature>
<feature type="compositionally biased region" description="Low complexity" evidence="1">
    <location>
        <begin position="18"/>
        <end position="32"/>
    </location>
</feature>
<feature type="domain" description="HD" evidence="2">
    <location>
        <begin position="159"/>
        <end position="199"/>
    </location>
</feature>
<dbReference type="InterPro" id="IPR006674">
    <property type="entry name" value="HD_domain"/>
</dbReference>